<dbReference type="InterPro" id="IPR009091">
    <property type="entry name" value="RCC1/BLIP-II"/>
</dbReference>
<keyword evidence="1" id="KW-0677">Repeat</keyword>
<feature type="region of interest" description="Disordered" evidence="3">
    <location>
        <begin position="25"/>
        <end position="48"/>
    </location>
</feature>
<feature type="repeat" description="RCC1" evidence="2">
    <location>
        <begin position="289"/>
        <end position="352"/>
    </location>
</feature>
<feature type="repeat" description="RCC1" evidence="2">
    <location>
        <begin position="352"/>
        <end position="403"/>
    </location>
</feature>
<dbReference type="SMART" id="SM00248">
    <property type="entry name" value="ANK"/>
    <property type="match status" value="2"/>
</dbReference>
<dbReference type="InterPro" id="IPR051625">
    <property type="entry name" value="Signaling_Regulatory_Domain"/>
</dbReference>
<dbReference type="SUPFAM" id="SSF48403">
    <property type="entry name" value="Ankyrin repeat"/>
    <property type="match status" value="1"/>
</dbReference>
<evidence type="ECO:0000313" key="5">
    <source>
        <dbReference type="Proteomes" id="UP000054270"/>
    </source>
</evidence>
<dbReference type="PRINTS" id="PR00633">
    <property type="entry name" value="RCCNDNSATION"/>
</dbReference>
<evidence type="ECO:0000256" key="2">
    <source>
        <dbReference type="PROSITE-ProRule" id="PRU00235"/>
    </source>
</evidence>
<feature type="repeat" description="RCC1" evidence="2">
    <location>
        <begin position="168"/>
        <end position="236"/>
    </location>
</feature>
<dbReference type="PANTHER" id="PTHR22872">
    <property type="entry name" value="BTK-BINDING PROTEIN-RELATED"/>
    <property type="match status" value="1"/>
</dbReference>
<dbReference type="Gene3D" id="1.25.40.20">
    <property type="entry name" value="Ankyrin repeat-containing domain"/>
    <property type="match status" value="1"/>
</dbReference>
<protein>
    <submittedName>
        <fullName evidence="4">Uncharacterized protein</fullName>
    </submittedName>
</protein>
<feature type="compositionally biased region" description="Gly residues" evidence="3">
    <location>
        <begin position="34"/>
        <end position="48"/>
    </location>
</feature>
<keyword evidence="5" id="KW-1185">Reference proteome</keyword>
<feature type="repeat" description="RCC1" evidence="2">
    <location>
        <begin position="239"/>
        <end position="288"/>
    </location>
</feature>
<dbReference type="SUPFAM" id="SSF50985">
    <property type="entry name" value="RCC1/BLIP-II"/>
    <property type="match status" value="1"/>
</dbReference>
<proteinExistence type="predicted"/>
<dbReference type="PANTHER" id="PTHR22872:SF2">
    <property type="entry name" value="INHIBITOR OF BRUTON TYROSINE KINASE"/>
    <property type="match status" value="1"/>
</dbReference>
<dbReference type="AlphaFoldDB" id="A0A0D2LW71"/>
<dbReference type="OMA" id="SACWTET"/>
<reference evidence="5" key="1">
    <citation type="submission" date="2014-04" db="EMBL/GenBank/DDBJ databases">
        <title>Evolutionary Origins and Diversification of the Mycorrhizal Mutualists.</title>
        <authorList>
            <consortium name="DOE Joint Genome Institute"/>
            <consortium name="Mycorrhizal Genomics Consortium"/>
            <person name="Kohler A."/>
            <person name="Kuo A."/>
            <person name="Nagy L.G."/>
            <person name="Floudas D."/>
            <person name="Copeland A."/>
            <person name="Barry K.W."/>
            <person name="Cichocki N."/>
            <person name="Veneault-Fourrey C."/>
            <person name="LaButti K."/>
            <person name="Lindquist E.A."/>
            <person name="Lipzen A."/>
            <person name="Lundell T."/>
            <person name="Morin E."/>
            <person name="Murat C."/>
            <person name="Riley R."/>
            <person name="Ohm R."/>
            <person name="Sun H."/>
            <person name="Tunlid A."/>
            <person name="Henrissat B."/>
            <person name="Grigoriev I.V."/>
            <person name="Hibbett D.S."/>
            <person name="Martin F."/>
        </authorList>
    </citation>
    <scope>NUCLEOTIDE SEQUENCE [LARGE SCALE GENOMIC DNA]</scope>
    <source>
        <strain evidence="5">FD-334 SS-4</strain>
    </source>
</reference>
<dbReference type="InterPro" id="IPR000408">
    <property type="entry name" value="Reg_chr_condens"/>
</dbReference>
<dbReference type="InterPro" id="IPR002110">
    <property type="entry name" value="Ankyrin_rpt"/>
</dbReference>
<sequence length="551" mass="59135">MSLLHDYFTTRNLQAFQRLLDGGSPERGSAGAAGASGGPGSGGRSWTRGGGAAGAAAAACKVNARDTLGRTVLHLACNAVENIEYVRALIKHPQIDVNLADTESLWTPLHRALYAANLPVVCVSLSRAGAGCNPDIDTSLKDLEGYTAFDLYNSTMHGTKPGEGETEAELYTWGANRNAALGVGDENDRTYPDHVAIQSKEDPAVLAQRSLTARFAPIHVRQVQMSKLHTAVVTAEREGNLWLCGFGSGGRLGPAQHTQYSLNPMTSLNLEIARVALGQDHTLALTRSGEVYSWGLNRFSQLGYVVEAAPTANGRLEEPIQSVPKRVVGLLRREVVRGVAASKNASACWTSDAVFTWGTNTGQLGYDKNTQPVQVPPRAVTKFSNIVIDLAMSDTVLAALLENHSVECIWNDRHYRISFPINAFPTGIEPYRPPQSIKDSRISKVTCCDDTFAALSLNGEVFTFSPPKSTGDTAAAGEGRAFAPQRIWALRKKFSAVKKRAHFMPELFVEQQNYANLVAYVFKVDASMDSATPSKPAAGAGTPPAFTASAT</sequence>
<evidence type="ECO:0000256" key="1">
    <source>
        <dbReference type="ARBA" id="ARBA00022737"/>
    </source>
</evidence>
<dbReference type="Proteomes" id="UP000054270">
    <property type="component" value="Unassembled WGS sequence"/>
</dbReference>
<organism evidence="4 5">
    <name type="scientific">Hypholoma sublateritium (strain FD-334 SS-4)</name>
    <dbReference type="NCBI Taxonomy" id="945553"/>
    <lineage>
        <taxon>Eukaryota</taxon>
        <taxon>Fungi</taxon>
        <taxon>Dikarya</taxon>
        <taxon>Basidiomycota</taxon>
        <taxon>Agaricomycotina</taxon>
        <taxon>Agaricomycetes</taxon>
        <taxon>Agaricomycetidae</taxon>
        <taxon>Agaricales</taxon>
        <taxon>Agaricineae</taxon>
        <taxon>Strophariaceae</taxon>
        <taxon>Hypholoma</taxon>
    </lineage>
</organism>
<evidence type="ECO:0000256" key="3">
    <source>
        <dbReference type="SAM" id="MobiDB-lite"/>
    </source>
</evidence>
<feature type="region of interest" description="Disordered" evidence="3">
    <location>
        <begin position="532"/>
        <end position="551"/>
    </location>
</feature>
<evidence type="ECO:0000313" key="4">
    <source>
        <dbReference type="EMBL" id="KJA15093.1"/>
    </source>
</evidence>
<dbReference type="EMBL" id="KN817654">
    <property type="protein sequence ID" value="KJA15093.1"/>
    <property type="molecule type" value="Genomic_DNA"/>
</dbReference>
<gene>
    <name evidence="4" type="ORF">HYPSUDRAFT_59001</name>
</gene>
<dbReference type="Gene3D" id="2.130.10.30">
    <property type="entry name" value="Regulator of chromosome condensation 1/beta-lactamase-inhibitor protein II"/>
    <property type="match status" value="1"/>
</dbReference>
<name>A0A0D2LW71_HYPSF</name>
<dbReference type="Pfam" id="PF12796">
    <property type="entry name" value="Ank_2"/>
    <property type="match status" value="1"/>
</dbReference>
<dbReference type="InterPro" id="IPR036770">
    <property type="entry name" value="Ankyrin_rpt-contain_sf"/>
</dbReference>
<dbReference type="Pfam" id="PF13540">
    <property type="entry name" value="RCC1_2"/>
    <property type="match status" value="1"/>
</dbReference>
<dbReference type="STRING" id="945553.A0A0D2LW71"/>
<dbReference type="PROSITE" id="PS50012">
    <property type="entry name" value="RCC1_3"/>
    <property type="match status" value="4"/>
</dbReference>
<dbReference type="OrthoDB" id="1893551at2759"/>
<accession>A0A0D2LW71</accession>